<organism evidence="1">
    <name type="scientific">marine metagenome</name>
    <dbReference type="NCBI Taxonomy" id="408172"/>
    <lineage>
        <taxon>unclassified sequences</taxon>
        <taxon>metagenomes</taxon>
        <taxon>ecological metagenomes</taxon>
    </lineage>
</organism>
<protein>
    <submittedName>
        <fullName evidence="1">Uncharacterized protein</fullName>
    </submittedName>
</protein>
<name>A0A381VIS3_9ZZZZ</name>
<evidence type="ECO:0000313" key="1">
    <source>
        <dbReference type="EMBL" id="SVA40094.1"/>
    </source>
</evidence>
<accession>A0A381VIS3</accession>
<dbReference type="AlphaFoldDB" id="A0A381VIS3"/>
<reference evidence="1" key="1">
    <citation type="submission" date="2018-05" db="EMBL/GenBank/DDBJ databases">
        <authorList>
            <person name="Lanie J.A."/>
            <person name="Ng W.-L."/>
            <person name="Kazmierczak K.M."/>
            <person name="Andrzejewski T.M."/>
            <person name="Davidsen T.M."/>
            <person name="Wayne K.J."/>
            <person name="Tettelin H."/>
            <person name="Glass J.I."/>
            <person name="Rusch D."/>
            <person name="Podicherti R."/>
            <person name="Tsui H.-C.T."/>
            <person name="Winkler M.E."/>
        </authorList>
    </citation>
    <scope>NUCLEOTIDE SEQUENCE</scope>
</reference>
<dbReference type="EMBL" id="UINC01008922">
    <property type="protein sequence ID" value="SVA40094.1"/>
    <property type="molecule type" value="Genomic_DNA"/>
</dbReference>
<proteinExistence type="predicted"/>
<gene>
    <name evidence="1" type="ORF">METZ01_LOCUS92948</name>
</gene>
<sequence length="30" mass="3688">MEEGLLTKYMVYELRPELLSPIPFQEWLYV</sequence>